<keyword evidence="5" id="KW-1185">Reference proteome</keyword>
<dbReference type="GO" id="GO:0140662">
    <property type="term" value="F:ATP-dependent protein folding chaperone"/>
    <property type="evidence" value="ECO:0007669"/>
    <property type="project" value="InterPro"/>
</dbReference>
<evidence type="ECO:0000256" key="3">
    <source>
        <dbReference type="SAM" id="SignalP"/>
    </source>
</evidence>
<evidence type="ECO:0000313" key="4">
    <source>
        <dbReference type="EMBL" id="SHI24410.1"/>
    </source>
</evidence>
<name>A0A1M5ZJJ7_9VIBR</name>
<dbReference type="EMBL" id="FQXZ01000031">
    <property type="protein sequence ID" value="SHI24410.1"/>
    <property type="molecule type" value="Genomic_DNA"/>
</dbReference>
<proteinExistence type="predicted"/>
<sequence length="145" mass="16068">MSRYLILLMIYFFSCAAYAAGIIVEPDSPVAQGQTLSEDIGIGMHSGEMNPILFMGCELPCRQVQTFSTADDDQEEIIIQLFRGRSKYVKDDTGLGTYQLSGIYPQKKGKAQIQVLFGVSDGRIWLMASDVNGYADININKVEAR</sequence>
<evidence type="ECO:0000256" key="1">
    <source>
        <dbReference type="ARBA" id="ARBA00022741"/>
    </source>
</evidence>
<dbReference type="GO" id="GO:0005524">
    <property type="term" value="F:ATP binding"/>
    <property type="evidence" value="ECO:0007669"/>
    <property type="project" value="UniProtKB-KW"/>
</dbReference>
<evidence type="ECO:0000256" key="2">
    <source>
        <dbReference type="ARBA" id="ARBA00022840"/>
    </source>
</evidence>
<keyword evidence="1" id="KW-0547">Nucleotide-binding</keyword>
<dbReference type="SUPFAM" id="SSF100920">
    <property type="entry name" value="Heat shock protein 70kD (HSP70), peptide-binding domain"/>
    <property type="match status" value="1"/>
</dbReference>
<dbReference type="Pfam" id="PF00012">
    <property type="entry name" value="HSP70"/>
    <property type="match status" value="1"/>
</dbReference>
<evidence type="ECO:0000313" key="5">
    <source>
        <dbReference type="Proteomes" id="UP000184608"/>
    </source>
</evidence>
<accession>A0A1M5ZJJ7</accession>
<dbReference type="Proteomes" id="UP000184608">
    <property type="component" value="Unassembled WGS sequence"/>
</dbReference>
<keyword evidence="3" id="KW-0732">Signal</keyword>
<dbReference type="AlphaFoldDB" id="A0A1M5ZJJ7"/>
<feature type="signal peptide" evidence="3">
    <location>
        <begin position="1"/>
        <end position="19"/>
    </location>
</feature>
<dbReference type="InterPro" id="IPR029047">
    <property type="entry name" value="HSP70_peptide-bd_sf"/>
</dbReference>
<reference evidence="4 5" key="1">
    <citation type="submission" date="2016-11" db="EMBL/GenBank/DDBJ databases">
        <authorList>
            <person name="Jaros S."/>
            <person name="Januszkiewicz K."/>
            <person name="Wedrychowicz H."/>
        </authorList>
    </citation>
    <scope>NUCLEOTIDE SEQUENCE [LARGE SCALE GENOMIC DNA]</scope>
    <source>
        <strain evidence="4 5">CECT 7868</strain>
    </source>
</reference>
<gene>
    <name evidence="4" type="primary">dnaK_5</name>
    <name evidence="4" type="ORF">VA7868_02821</name>
</gene>
<protein>
    <submittedName>
        <fullName evidence="4">Chaperone protein DnaK</fullName>
    </submittedName>
</protein>
<dbReference type="Gene3D" id="2.60.34.10">
    <property type="entry name" value="Substrate Binding Domain Of DNAk, Chain A, domain 1"/>
    <property type="match status" value="1"/>
</dbReference>
<keyword evidence="2" id="KW-0067">ATP-binding</keyword>
<feature type="chain" id="PRO_5013019785" evidence="3">
    <location>
        <begin position="20"/>
        <end position="145"/>
    </location>
</feature>
<dbReference type="STRING" id="1216006.VA7868_02821"/>
<dbReference type="InterPro" id="IPR013126">
    <property type="entry name" value="Hsp_70_fam"/>
</dbReference>
<organism evidence="4 5">
    <name type="scientific">Vibrio aerogenes CECT 7868</name>
    <dbReference type="NCBI Taxonomy" id="1216006"/>
    <lineage>
        <taxon>Bacteria</taxon>
        <taxon>Pseudomonadati</taxon>
        <taxon>Pseudomonadota</taxon>
        <taxon>Gammaproteobacteria</taxon>
        <taxon>Vibrionales</taxon>
        <taxon>Vibrionaceae</taxon>
        <taxon>Vibrio</taxon>
    </lineage>
</organism>